<gene>
    <name evidence="1" type="ORF">DSOL_2591</name>
</gene>
<dbReference type="Proteomes" id="UP000186102">
    <property type="component" value="Unassembled WGS sequence"/>
</dbReference>
<dbReference type="Gene3D" id="3.20.20.80">
    <property type="entry name" value="Glycosidases"/>
    <property type="match status" value="1"/>
</dbReference>
<dbReference type="SUPFAM" id="SSF51445">
    <property type="entry name" value="(Trans)glycosidases"/>
    <property type="match status" value="1"/>
</dbReference>
<keyword evidence="2" id="KW-1185">Reference proteome</keyword>
<evidence type="ECO:0000313" key="2">
    <source>
        <dbReference type="Proteomes" id="UP000186102"/>
    </source>
</evidence>
<reference evidence="1 2" key="1">
    <citation type="submission" date="2016-09" db="EMBL/GenBank/DDBJ databases">
        <title>Complete genome of Desulfosporosinus sp. OL.</title>
        <authorList>
            <person name="Mardanov A."/>
            <person name="Beletsky A."/>
            <person name="Panova A."/>
            <person name="Karnachuk O."/>
            <person name="Ravin N."/>
        </authorList>
    </citation>
    <scope>NUCLEOTIDE SEQUENCE [LARGE SCALE GENOMIC DNA]</scope>
    <source>
        <strain evidence="1 2">OL</strain>
    </source>
</reference>
<proteinExistence type="predicted"/>
<dbReference type="RefSeq" id="WP_075365180.1">
    <property type="nucleotide sequence ID" value="NZ_MLBF01000017.1"/>
</dbReference>
<accession>A0A1Q8QW87</accession>
<sequence>MIWGDIVKSHPEHLGKLNAQVTSLNWYYDYGAKKENIKVFSDHGLKQYVCPSVSGYSRLVNAYDMSFTNMREMAKLGNQYHAVGFLNTDWGDCGHINMPSLAIPGMIYGAAQGWNVEDDRDLSTIDQAISLVEYEDPGKNLVGLLRELSHQDIIIFNDLAF</sequence>
<dbReference type="EMBL" id="MLBF01000017">
    <property type="protein sequence ID" value="OLN31566.1"/>
    <property type="molecule type" value="Genomic_DNA"/>
</dbReference>
<dbReference type="OrthoDB" id="9763537at2"/>
<name>A0A1Q8QW87_9FIRM</name>
<organism evidence="1 2">
    <name type="scientific">Desulfosporosinus metallidurans</name>
    <dbReference type="NCBI Taxonomy" id="1888891"/>
    <lineage>
        <taxon>Bacteria</taxon>
        <taxon>Bacillati</taxon>
        <taxon>Bacillota</taxon>
        <taxon>Clostridia</taxon>
        <taxon>Eubacteriales</taxon>
        <taxon>Desulfitobacteriaceae</taxon>
        <taxon>Desulfosporosinus</taxon>
    </lineage>
</organism>
<evidence type="ECO:0000313" key="1">
    <source>
        <dbReference type="EMBL" id="OLN31566.1"/>
    </source>
</evidence>
<comment type="caution">
    <text evidence="1">The sequence shown here is derived from an EMBL/GenBank/DDBJ whole genome shotgun (WGS) entry which is preliminary data.</text>
</comment>
<dbReference type="AlphaFoldDB" id="A0A1Q8QW87"/>
<dbReference type="InterPro" id="IPR017853">
    <property type="entry name" value="GH"/>
</dbReference>
<dbReference type="STRING" id="1888891.DSOL_2591"/>
<protein>
    <submittedName>
        <fullName evidence="1">N-acetyl-beta-hexosaminidase</fullName>
    </submittedName>
</protein>